<evidence type="ECO:0000313" key="2">
    <source>
        <dbReference type="EMBL" id="NVO79413.1"/>
    </source>
</evidence>
<dbReference type="AlphaFoldDB" id="A0A850QQ03"/>
<evidence type="ECO:0000313" key="3">
    <source>
        <dbReference type="Proteomes" id="UP000588051"/>
    </source>
</evidence>
<dbReference type="EMBL" id="JABXYJ010000014">
    <property type="protein sequence ID" value="NVO79413.1"/>
    <property type="molecule type" value="Genomic_DNA"/>
</dbReference>
<evidence type="ECO:0000259" key="1">
    <source>
        <dbReference type="PROSITE" id="PS51136"/>
    </source>
</evidence>
<feature type="domain" description="WAC" evidence="1">
    <location>
        <begin position="322"/>
        <end position="360"/>
    </location>
</feature>
<sequence>MYANFDELGIPQVRKSVKSSKRRTSPSVLNGLPLIDENVPFQYISPPSPVLIKSIYQAAQYGLINETDRQQQMPLQEIFKNACLRRFTQLLGQTHCIDIDIELITSESNYLGDLYEAMPEETEWMVLRIHNAAQFHIACIGGAIAKLNLIHPDLGETMYAILENVNDHYFPIHTIAELVNRFSWELRYTEDSLEFEYMDDDEDSDTTILNQHELLTYLSQLPFDWVGNAKQKLTLEQLQQLHSSTQSVECQSVISAALDLVRMNQTTAKFPVVGYCPVHPLLILSVDSDVETDPVIQMQDDVIEIANECEDNFSHYQYQQQIDVSSAEAFGETFHQFEQYLQRISIVDRLIFALEALEEN</sequence>
<comment type="caution">
    <text evidence="2">The sequence shown here is derived from an EMBL/GenBank/DDBJ whole genome shotgun (WGS) entry which is preliminary data.</text>
</comment>
<organism evidence="2 3">
    <name type="scientific">Undibacterium oligocarboniphilum</name>
    <dbReference type="NCBI Taxonomy" id="666702"/>
    <lineage>
        <taxon>Bacteria</taxon>
        <taxon>Pseudomonadati</taxon>
        <taxon>Pseudomonadota</taxon>
        <taxon>Betaproteobacteria</taxon>
        <taxon>Burkholderiales</taxon>
        <taxon>Oxalobacteraceae</taxon>
        <taxon>Undibacterium</taxon>
    </lineage>
</organism>
<dbReference type="Proteomes" id="UP000588051">
    <property type="component" value="Unassembled WGS sequence"/>
</dbReference>
<reference evidence="2 3" key="1">
    <citation type="submission" date="2020-06" db="EMBL/GenBank/DDBJ databases">
        <authorList>
            <person name="Qiu C."/>
            <person name="Liu Z."/>
        </authorList>
    </citation>
    <scope>NUCLEOTIDE SEQUENCE [LARGE SCALE GENOMIC DNA]</scope>
    <source>
        <strain evidence="2 3">EM 1</strain>
    </source>
</reference>
<dbReference type="PROSITE" id="PS51136">
    <property type="entry name" value="WAC"/>
    <property type="match status" value="1"/>
</dbReference>
<dbReference type="InterPro" id="IPR013136">
    <property type="entry name" value="WSTF_Acf1_Cbp146"/>
</dbReference>
<protein>
    <recommendedName>
        <fullName evidence="1">WAC domain-containing protein</fullName>
    </recommendedName>
</protein>
<dbReference type="RefSeq" id="WP_176805077.1">
    <property type="nucleotide sequence ID" value="NZ_JABXYJ010000014.1"/>
</dbReference>
<name>A0A850QQ03_9BURK</name>
<proteinExistence type="predicted"/>
<keyword evidence="3" id="KW-1185">Reference proteome</keyword>
<accession>A0A850QQ03</accession>
<gene>
    <name evidence="2" type="ORF">HV832_16460</name>
</gene>